<feature type="region of interest" description="Disordered" evidence="1">
    <location>
        <begin position="304"/>
        <end position="332"/>
    </location>
</feature>
<proteinExistence type="predicted"/>
<keyword evidence="2" id="KW-0812">Transmembrane</keyword>
<organism evidence="3 4">
    <name type="scientific">Alistipes onderdonkii</name>
    <dbReference type="NCBI Taxonomy" id="328813"/>
    <lineage>
        <taxon>Bacteria</taxon>
        <taxon>Pseudomonadati</taxon>
        <taxon>Bacteroidota</taxon>
        <taxon>Bacteroidia</taxon>
        <taxon>Bacteroidales</taxon>
        <taxon>Rikenellaceae</taxon>
        <taxon>Alistipes</taxon>
    </lineage>
</organism>
<feature type="transmembrane region" description="Helical" evidence="2">
    <location>
        <begin position="130"/>
        <end position="148"/>
    </location>
</feature>
<dbReference type="Proteomes" id="UP000195772">
    <property type="component" value="Unassembled WGS sequence"/>
</dbReference>
<feature type="transmembrane region" description="Helical" evidence="2">
    <location>
        <begin position="238"/>
        <end position="258"/>
    </location>
</feature>
<dbReference type="RefSeq" id="WP_087400942.1">
    <property type="nucleotide sequence ID" value="NZ_AP031440.1"/>
</dbReference>
<dbReference type="AlphaFoldDB" id="A0A1Y3R2Q5"/>
<evidence type="ECO:0000256" key="1">
    <source>
        <dbReference type="SAM" id="MobiDB-lite"/>
    </source>
</evidence>
<feature type="transmembrane region" description="Helical" evidence="2">
    <location>
        <begin position="168"/>
        <end position="187"/>
    </location>
</feature>
<keyword evidence="2" id="KW-0472">Membrane</keyword>
<feature type="transmembrane region" description="Helical" evidence="2">
    <location>
        <begin position="87"/>
        <end position="109"/>
    </location>
</feature>
<gene>
    <name evidence="3" type="ORF">B5G41_00515</name>
</gene>
<feature type="transmembrane region" description="Helical" evidence="2">
    <location>
        <begin position="199"/>
        <end position="218"/>
    </location>
</feature>
<evidence type="ECO:0000256" key="2">
    <source>
        <dbReference type="SAM" id="Phobius"/>
    </source>
</evidence>
<evidence type="ECO:0000313" key="4">
    <source>
        <dbReference type="Proteomes" id="UP000195772"/>
    </source>
</evidence>
<name>A0A1Y3R2Q5_9BACT</name>
<dbReference type="EMBL" id="NFHB01000001">
    <property type="protein sequence ID" value="OUN04828.1"/>
    <property type="molecule type" value="Genomic_DNA"/>
</dbReference>
<reference evidence="4" key="1">
    <citation type="submission" date="2017-04" db="EMBL/GenBank/DDBJ databases">
        <title>Function of individual gut microbiota members based on whole genome sequencing of pure cultures obtained from chicken caecum.</title>
        <authorList>
            <person name="Medvecky M."/>
            <person name="Cejkova D."/>
            <person name="Polansky O."/>
            <person name="Karasova D."/>
            <person name="Kubasova T."/>
            <person name="Cizek A."/>
            <person name="Rychlik I."/>
        </authorList>
    </citation>
    <scope>NUCLEOTIDE SEQUENCE [LARGE SCALE GENOMIC DNA]</scope>
    <source>
        <strain evidence="4">An90</strain>
    </source>
</reference>
<evidence type="ECO:0000313" key="3">
    <source>
        <dbReference type="EMBL" id="OUN04828.1"/>
    </source>
</evidence>
<dbReference type="OrthoDB" id="1315649at2"/>
<protein>
    <recommendedName>
        <fullName evidence="5">DUF3667 domain-containing protein</fullName>
    </recommendedName>
</protein>
<accession>A0A1Y3R2Q5</accession>
<feature type="transmembrane region" description="Helical" evidence="2">
    <location>
        <begin position="62"/>
        <end position="81"/>
    </location>
</feature>
<keyword evidence="2" id="KW-1133">Transmembrane helix</keyword>
<evidence type="ECO:0008006" key="5">
    <source>
        <dbReference type="Google" id="ProtNLM"/>
    </source>
</evidence>
<comment type="caution">
    <text evidence="3">The sequence shown here is derived from an EMBL/GenBank/DDBJ whole genome shotgun (WGS) entry which is preliminary data.</text>
</comment>
<sequence length="332" mass="37782">MPKHQLCRNCGYEIDHNYCPACGQRTTTDRLTWASLAESVSSTFIGDEAYGLRGINMRKGAVMTWLAILIHPYASVSEFILGHRRKYFNPVAILLMLSTFYAVVFALVGKEFTPTARADYPLFRWLICSYYDYATLHPAANMLLMLPFYALAMKTVFRRRSDLKYVEYLYIGIFLSVFEITLMILALPAELFIPWYSSFYMQMLPVFIYTGFVFWKLFGLKKKGAVLRTLLVDMLQYVYAFFAALGLLTLSLGIYYLVAPEKFKEELNIRNRDAMTEQVEGAQPGEGALNDILDGIMDVFSVDSEDRKGEADATPDEEENATAPAAGQPERQ</sequence>